<dbReference type="AlphaFoldDB" id="A0A5A7QYK1"/>
<evidence type="ECO:0000313" key="1">
    <source>
        <dbReference type="EMBL" id="GER50505.1"/>
    </source>
</evidence>
<comment type="caution">
    <text evidence="1">The sequence shown here is derived from an EMBL/GenBank/DDBJ whole genome shotgun (WGS) entry which is preliminary data.</text>
</comment>
<protein>
    <submittedName>
        <fullName evidence="1">2-oxoisovalerate dehydrogenase subunit beta</fullName>
    </submittedName>
</protein>
<reference evidence="2" key="1">
    <citation type="journal article" date="2019" name="Curr. Biol.">
        <title>Genome Sequence of Striga asiatica Provides Insight into the Evolution of Plant Parasitism.</title>
        <authorList>
            <person name="Yoshida S."/>
            <person name="Kim S."/>
            <person name="Wafula E.K."/>
            <person name="Tanskanen J."/>
            <person name="Kim Y.M."/>
            <person name="Honaas L."/>
            <person name="Yang Z."/>
            <person name="Spallek T."/>
            <person name="Conn C.E."/>
            <person name="Ichihashi Y."/>
            <person name="Cheong K."/>
            <person name="Cui S."/>
            <person name="Der J.P."/>
            <person name="Gundlach H."/>
            <person name="Jiao Y."/>
            <person name="Hori C."/>
            <person name="Ishida J.K."/>
            <person name="Kasahara H."/>
            <person name="Kiba T."/>
            <person name="Kim M.S."/>
            <person name="Koo N."/>
            <person name="Laohavisit A."/>
            <person name="Lee Y.H."/>
            <person name="Lumba S."/>
            <person name="McCourt P."/>
            <person name="Mortimer J.C."/>
            <person name="Mutuku J.M."/>
            <person name="Nomura T."/>
            <person name="Sasaki-Sekimoto Y."/>
            <person name="Seto Y."/>
            <person name="Wang Y."/>
            <person name="Wakatake T."/>
            <person name="Sakakibara H."/>
            <person name="Demura T."/>
            <person name="Yamaguchi S."/>
            <person name="Yoneyama K."/>
            <person name="Manabe R.I."/>
            <person name="Nelson D.C."/>
            <person name="Schulman A.H."/>
            <person name="Timko M.P."/>
            <person name="dePamphilis C.W."/>
            <person name="Choi D."/>
            <person name="Shirasu K."/>
        </authorList>
    </citation>
    <scope>NUCLEOTIDE SEQUENCE [LARGE SCALE GENOMIC DNA]</scope>
    <source>
        <strain evidence="2">cv. UVA1</strain>
    </source>
</reference>
<organism evidence="1 2">
    <name type="scientific">Striga asiatica</name>
    <name type="common">Asiatic witchweed</name>
    <name type="synonym">Buchnera asiatica</name>
    <dbReference type="NCBI Taxonomy" id="4170"/>
    <lineage>
        <taxon>Eukaryota</taxon>
        <taxon>Viridiplantae</taxon>
        <taxon>Streptophyta</taxon>
        <taxon>Embryophyta</taxon>
        <taxon>Tracheophyta</taxon>
        <taxon>Spermatophyta</taxon>
        <taxon>Magnoliopsida</taxon>
        <taxon>eudicotyledons</taxon>
        <taxon>Gunneridae</taxon>
        <taxon>Pentapetalae</taxon>
        <taxon>asterids</taxon>
        <taxon>lamiids</taxon>
        <taxon>Lamiales</taxon>
        <taxon>Orobanchaceae</taxon>
        <taxon>Buchnereae</taxon>
        <taxon>Striga</taxon>
    </lineage>
</organism>
<name>A0A5A7QYK1_STRAF</name>
<sequence length="99" mass="11208">MHPLATPASEAPKEIRNLLQKSQTLPSPLPTPRSLLPLQRLLISPPVRRSRRTGLQSSDHHPIGFQSLLISLIQEDITHDLQHNLYQPAYITVLPNIKR</sequence>
<proteinExistence type="predicted"/>
<dbReference type="EMBL" id="BKCP01009292">
    <property type="protein sequence ID" value="GER50505.1"/>
    <property type="molecule type" value="Genomic_DNA"/>
</dbReference>
<accession>A0A5A7QYK1</accession>
<evidence type="ECO:0000313" key="2">
    <source>
        <dbReference type="Proteomes" id="UP000325081"/>
    </source>
</evidence>
<dbReference type="Proteomes" id="UP000325081">
    <property type="component" value="Unassembled WGS sequence"/>
</dbReference>
<gene>
    <name evidence="1" type="ORF">STAS_27815</name>
</gene>
<keyword evidence="2" id="KW-1185">Reference proteome</keyword>